<accession>A0A6M3KYI2</accession>
<proteinExistence type="predicted"/>
<gene>
    <name evidence="1" type="ORF">MM415B03052_0019</name>
</gene>
<name>A0A6M3KYI2_9ZZZZ</name>
<protein>
    <submittedName>
        <fullName evidence="1">Uncharacterized protein</fullName>
    </submittedName>
</protein>
<sequence length="84" mass="9608">MDYYGDEFQVPDFDPLERTSLADYLELLVAAFSPHETIARRYINANRVANNMINVDGYTVAQMYAAVDEAREICGLEKIERKGE</sequence>
<evidence type="ECO:0000313" key="1">
    <source>
        <dbReference type="EMBL" id="QJA87119.1"/>
    </source>
</evidence>
<reference evidence="1" key="1">
    <citation type="submission" date="2020-03" db="EMBL/GenBank/DDBJ databases">
        <title>The deep terrestrial virosphere.</title>
        <authorList>
            <person name="Holmfeldt K."/>
            <person name="Nilsson E."/>
            <person name="Simone D."/>
            <person name="Lopez-Fernandez M."/>
            <person name="Wu X."/>
            <person name="de Brujin I."/>
            <person name="Lundin D."/>
            <person name="Andersson A."/>
            <person name="Bertilsson S."/>
            <person name="Dopson M."/>
        </authorList>
    </citation>
    <scope>NUCLEOTIDE SEQUENCE</scope>
    <source>
        <strain evidence="1">MM415B03052</strain>
    </source>
</reference>
<dbReference type="EMBL" id="MT142682">
    <property type="protein sequence ID" value="QJA87119.1"/>
    <property type="molecule type" value="Genomic_DNA"/>
</dbReference>
<organism evidence="1">
    <name type="scientific">viral metagenome</name>
    <dbReference type="NCBI Taxonomy" id="1070528"/>
    <lineage>
        <taxon>unclassified sequences</taxon>
        <taxon>metagenomes</taxon>
        <taxon>organismal metagenomes</taxon>
    </lineage>
</organism>
<dbReference type="AlphaFoldDB" id="A0A6M3KYI2"/>